<evidence type="ECO:0000313" key="7">
    <source>
        <dbReference type="Proteomes" id="UP001213799"/>
    </source>
</evidence>
<evidence type="ECO:0000313" key="6">
    <source>
        <dbReference type="EMBL" id="KAJ5592379.1"/>
    </source>
</evidence>
<keyword evidence="7" id="KW-1185">Reference proteome</keyword>
<dbReference type="GO" id="GO:0005634">
    <property type="term" value="C:nucleus"/>
    <property type="evidence" value="ECO:0007669"/>
    <property type="project" value="TreeGrafter"/>
</dbReference>
<dbReference type="EMBL" id="JAQJAE010000005">
    <property type="protein sequence ID" value="KAJ5592379.1"/>
    <property type="molecule type" value="Genomic_DNA"/>
</dbReference>
<keyword evidence="2" id="KW-0378">Hydrolase</keyword>
<dbReference type="InterPro" id="IPR013520">
    <property type="entry name" value="Ribonucl_H"/>
</dbReference>
<feature type="region of interest" description="Disordered" evidence="4">
    <location>
        <begin position="343"/>
        <end position="421"/>
    </location>
</feature>
<dbReference type="Pfam" id="PF00929">
    <property type="entry name" value="RNase_T"/>
    <property type="match status" value="1"/>
</dbReference>
<dbReference type="InterPro" id="IPR047021">
    <property type="entry name" value="REXO1/3/4-like"/>
</dbReference>
<feature type="compositionally biased region" description="Basic and acidic residues" evidence="4">
    <location>
        <begin position="363"/>
        <end position="376"/>
    </location>
</feature>
<feature type="compositionally biased region" description="Low complexity" evidence="4">
    <location>
        <begin position="390"/>
        <end position="407"/>
    </location>
</feature>
<dbReference type="Gene3D" id="3.30.420.10">
    <property type="entry name" value="Ribonuclease H-like superfamily/Ribonuclease H"/>
    <property type="match status" value="1"/>
</dbReference>
<dbReference type="GO" id="GO:0003676">
    <property type="term" value="F:nucleic acid binding"/>
    <property type="evidence" value="ECO:0007669"/>
    <property type="project" value="InterPro"/>
</dbReference>
<dbReference type="CDD" id="cd06137">
    <property type="entry name" value="DEDDh_RNase"/>
    <property type="match status" value="1"/>
</dbReference>
<dbReference type="PANTHER" id="PTHR12801:SF114">
    <property type="entry name" value="EXONUCLEASE, PUTATIVE (AFU_ORTHOLOGUE AFUA_7G00870)-RELATED"/>
    <property type="match status" value="1"/>
</dbReference>
<evidence type="ECO:0000256" key="3">
    <source>
        <dbReference type="ARBA" id="ARBA00022839"/>
    </source>
</evidence>
<feature type="compositionally biased region" description="Polar residues" evidence="4">
    <location>
        <begin position="343"/>
        <end position="355"/>
    </location>
</feature>
<evidence type="ECO:0000256" key="4">
    <source>
        <dbReference type="SAM" id="MobiDB-lite"/>
    </source>
</evidence>
<gene>
    <name evidence="6" type="ORF">N7537_009283</name>
</gene>
<dbReference type="SUPFAM" id="SSF53098">
    <property type="entry name" value="Ribonuclease H-like"/>
    <property type="match status" value="1"/>
</dbReference>
<dbReference type="InterPro" id="IPR012337">
    <property type="entry name" value="RNaseH-like_sf"/>
</dbReference>
<feature type="compositionally biased region" description="Gly residues" evidence="4">
    <location>
        <begin position="857"/>
        <end position="867"/>
    </location>
</feature>
<organism evidence="6 7">
    <name type="scientific">Penicillium hordei</name>
    <dbReference type="NCBI Taxonomy" id="40994"/>
    <lineage>
        <taxon>Eukaryota</taxon>
        <taxon>Fungi</taxon>
        <taxon>Dikarya</taxon>
        <taxon>Ascomycota</taxon>
        <taxon>Pezizomycotina</taxon>
        <taxon>Eurotiomycetes</taxon>
        <taxon>Eurotiomycetidae</taxon>
        <taxon>Eurotiales</taxon>
        <taxon>Aspergillaceae</taxon>
        <taxon>Penicillium</taxon>
    </lineage>
</organism>
<evidence type="ECO:0000256" key="1">
    <source>
        <dbReference type="ARBA" id="ARBA00022722"/>
    </source>
</evidence>
<dbReference type="Proteomes" id="UP001213799">
    <property type="component" value="Unassembled WGS sequence"/>
</dbReference>
<comment type="caution">
    <text evidence="6">The sequence shown here is derived from an EMBL/GenBank/DDBJ whole genome shotgun (WGS) entry which is preliminary data.</text>
</comment>
<dbReference type="PANTHER" id="PTHR12801">
    <property type="entry name" value="RNA EXONUCLEASE REXO1 / RECO3 FAMILY MEMBER-RELATED"/>
    <property type="match status" value="1"/>
</dbReference>
<evidence type="ECO:0000256" key="2">
    <source>
        <dbReference type="ARBA" id="ARBA00022801"/>
    </source>
</evidence>
<dbReference type="RefSeq" id="XP_056749005.1">
    <property type="nucleotide sequence ID" value="XM_056900337.1"/>
</dbReference>
<dbReference type="InterPro" id="IPR036397">
    <property type="entry name" value="RNaseH_sf"/>
</dbReference>
<dbReference type="GO" id="GO:0004527">
    <property type="term" value="F:exonuclease activity"/>
    <property type="evidence" value="ECO:0007669"/>
    <property type="project" value="UniProtKB-KW"/>
</dbReference>
<feature type="region of interest" description="Disordered" evidence="4">
    <location>
        <begin position="550"/>
        <end position="571"/>
    </location>
</feature>
<feature type="region of interest" description="Disordered" evidence="4">
    <location>
        <begin position="845"/>
        <end position="867"/>
    </location>
</feature>
<feature type="region of interest" description="Disordered" evidence="4">
    <location>
        <begin position="97"/>
        <end position="160"/>
    </location>
</feature>
<keyword evidence="3" id="KW-0269">Exonuclease</keyword>
<dbReference type="AlphaFoldDB" id="A0AAD6GXL7"/>
<dbReference type="SMART" id="SM00479">
    <property type="entry name" value="EXOIII"/>
    <property type="match status" value="1"/>
</dbReference>
<accession>A0AAD6GXL7</accession>
<feature type="compositionally biased region" description="Low complexity" evidence="4">
    <location>
        <begin position="556"/>
        <end position="565"/>
    </location>
</feature>
<feature type="region of interest" description="Disordered" evidence="4">
    <location>
        <begin position="511"/>
        <end position="535"/>
    </location>
</feature>
<reference evidence="6" key="2">
    <citation type="submission" date="2023-01" db="EMBL/GenBank/DDBJ databases">
        <authorList>
            <person name="Petersen C."/>
        </authorList>
    </citation>
    <scope>NUCLEOTIDE SEQUENCE</scope>
    <source>
        <strain evidence="6">IBT 12815</strain>
    </source>
</reference>
<feature type="compositionally biased region" description="Polar residues" evidence="4">
    <location>
        <begin position="141"/>
        <end position="152"/>
    </location>
</feature>
<feature type="compositionally biased region" description="Basic residues" evidence="4">
    <location>
        <begin position="846"/>
        <end position="856"/>
    </location>
</feature>
<sequence>MDVKKPEDGQPGGKPPQEIRIPCPVCKYRKFRSEQAFCDHLQTEHNIFPCQDCDAIYACRDDLARHESEKHGNINYNVKWKLKHKGKSSPVIRSVSLPASENISPTQLPMRLHPQPARARPSTAHARQPSTETRKSPAQIRHSSTLVHQGDQQGRPARAQVFRSPRSPVFHPRHKFRQMRHPLPPRPVNVYQESSQAFQSPGQVPQAPVGFYQASEQDFQPPMGASQVPVGFYQASYQLFLPVGVPGSLGGFYQPPAQFYQTPTPPSHIPSPMYQSPPWGCQNQVKRYRAASQGRRTPTPIYQAHPRRRKNKVQVYRAALQVTQFPEENYQSRQQIWNSQFLSQERQHQEPQQAKQIFWSPARDSHSTARDSHPREQYSQQAKEISHFPQQGSQSLQSSQSLMQNSQTFSQSSQPPELDPHLELSQSPVQVLQEAEKVTESLQEGYQSLGKSQFLVRHYEQAEISQSTQPSQSVLQVLQEAEKVTQSLQDGYQSLGKSQFLVRHYEQAEAFSQSTQPSQSAVHTSDQTEQVSHPSLHLSAHDPIAAEANKADGAKTSTPATNTTTPHLFISPPPTDPTFSLIYRKMPHRWTDLEPLEQALIFNYLLAKSHSPQRLHSQGYNPPRTVDTKSCLSHAEAHQHHLTPRPANPNSTLRKAIVLDCEMIETTVCTSELAFITAIDFLTGEVLINSYVTPTAPVTNWLTPVSGITQEKMDAAVAEGNVFVSNADARGALRKFLNHETVLIGHALQHDLRTLSLIHGRIVDTSVITSEAVFPNVSFKTTLPRIWGLETLAEELIGIGIRGGKEGQSSLEDALATREILIWCLRSPQCLHAWAERTRDSLAQMRHQRGARRNWGKKGGGANADKS</sequence>
<dbReference type="InterPro" id="IPR013087">
    <property type="entry name" value="Znf_C2H2_type"/>
</dbReference>
<name>A0AAD6GXL7_9EURO</name>
<protein>
    <recommendedName>
        <fullName evidence="5">C2H2-type domain-containing protein</fullName>
    </recommendedName>
</protein>
<dbReference type="GO" id="GO:0006364">
    <property type="term" value="P:rRNA processing"/>
    <property type="evidence" value="ECO:0007669"/>
    <property type="project" value="TreeGrafter"/>
</dbReference>
<dbReference type="PROSITE" id="PS00028">
    <property type="entry name" value="ZINC_FINGER_C2H2_1"/>
    <property type="match status" value="1"/>
</dbReference>
<dbReference type="GeneID" id="81590579"/>
<evidence type="ECO:0000259" key="5">
    <source>
        <dbReference type="PROSITE" id="PS00028"/>
    </source>
</evidence>
<feature type="compositionally biased region" description="Polar residues" evidence="4">
    <location>
        <begin position="97"/>
        <end position="107"/>
    </location>
</feature>
<dbReference type="GO" id="GO:0000027">
    <property type="term" value="P:ribosomal large subunit assembly"/>
    <property type="evidence" value="ECO:0007669"/>
    <property type="project" value="TreeGrafter"/>
</dbReference>
<dbReference type="SMART" id="SM00355">
    <property type="entry name" value="ZnF_C2H2"/>
    <property type="match status" value="2"/>
</dbReference>
<reference evidence="6" key="1">
    <citation type="journal article" date="2023" name="IMA Fungus">
        <title>Comparative genomic study of the Penicillium genus elucidates a diverse pangenome and 15 lateral gene transfer events.</title>
        <authorList>
            <person name="Petersen C."/>
            <person name="Sorensen T."/>
            <person name="Nielsen M.R."/>
            <person name="Sondergaard T.E."/>
            <person name="Sorensen J.L."/>
            <person name="Fitzpatrick D.A."/>
            <person name="Frisvad J.C."/>
            <person name="Nielsen K.L."/>
        </authorList>
    </citation>
    <scope>NUCLEOTIDE SEQUENCE</scope>
    <source>
        <strain evidence="6">IBT 12815</strain>
    </source>
</reference>
<proteinExistence type="predicted"/>
<feature type="compositionally biased region" description="Polar residues" evidence="4">
    <location>
        <begin position="511"/>
        <end position="533"/>
    </location>
</feature>
<feature type="domain" description="C2H2-type" evidence="5">
    <location>
        <begin position="50"/>
        <end position="71"/>
    </location>
</feature>
<keyword evidence="1" id="KW-0540">Nuclease</keyword>